<dbReference type="Pfam" id="PF00319">
    <property type="entry name" value="SRF-TF"/>
    <property type="match status" value="1"/>
</dbReference>
<evidence type="ECO:0000256" key="5">
    <source>
        <dbReference type="ARBA" id="ARBA00023242"/>
    </source>
</evidence>
<feature type="region of interest" description="Disordered" evidence="7">
    <location>
        <begin position="219"/>
        <end position="283"/>
    </location>
</feature>
<proteinExistence type="predicted"/>
<evidence type="ECO:0000313" key="9">
    <source>
        <dbReference type="EMBL" id="CAH1131081.1"/>
    </source>
</evidence>
<dbReference type="EMBL" id="OU892281">
    <property type="protein sequence ID" value="CAH1131081.1"/>
    <property type="molecule type" value="Genomic_DNA"/>
</dbReference>
<dbReference type="GO" id="GO:0045944">
    <property type="term" value="P:positive regulation of transcription by RNA polymerase II"/>
    <property type="evidence" value="ECO:0007669"/>
    <property type="project" value="InterPro"/>
</dbReference>
<gene>
    <name evidence="9" type="ORF">CEUTPL_LOCUS9670</name>
</gene>
<dbReference type="AlphaFoldDB" id="A0A9P0DLV9"/>
<evidence type="ECO:0000313" key="10">
    <source>
        <dbReference type="Proteomes" id="UP001152799"/>
    </source>
</evidence>
<feature type="compositionally biased region" description="Basic and acidic residues" evidence="7">
    <location>
        <begin position="273"/>
        <end position="283"/>
    </location>
</feature>
<keyword evidence="4" id="KW-0804">Transcription</keyword>
<dbReference type="GO" id="GO:0046983">
    <property type="term" value="F:protein dimerization activity"/>
    <property type="evidence" value="ECO:0007669"/>
    <property type="project" value="InterPro"/>
</dbReference>
<comment type="subcellular location">
    <subcellularLocation>
        <location evidence="1">Nucleus</location>
    </subcellularLocation>
</comment>
<feature type="compositionally biased region" description="Low complexity" evidence="7">
    <location>
        <begin position="260"/>
        <end position="272"/>
    </location>
</feature>
<dbReference type="FunFam" id="3.40.1810.10:FF:000002">
    <property type="entry name" value="Serum response factor b"/>
    <property type="match status" value="1"/>
</dbReference>
<keyword evidence="5" id="KW-0539">Nucleus</keyword>
<evidence type="ECO:0000256" key="4">
    <source>
        <dbReference type="ARBA" id="ARBA00023163"/>
    </source>
</evidence>
<dbReference type="GO" id="GO:0000987">
    <property type="term" value="F:cis-regulatory region sequence-specific DNA binding"/>
    <property type="evidence" value="ECO:0007669"/>
    <property type="project" value="InterPro"/>
</dbReference>
<protein>
    <recommendedName>
        <fullName evidence="6">Serum response factor homolog</fullName>
    </recommendedName>
</protein>
<dbReference type="InterPro" id="IPR033897">
    <property type="entry name" value="SRF-like_MADS-box"/>
</dbReference>
<dbReference type="PRINTS" id="PR00404">
    <property type="entry name" value="MADSDOMAIN"/>
</dbReference>
<dbReference type="SUPFAM" id="SSF55455">
    <property type="entry name" value="SRF-like"/>
    <property type="match status" value="1"/>
</dbReference>
<dbReference type="PANTHER" id="PTHR48019">
    <property type="entry name" value="SERUM RESPONSE FACTOR HOMOLOG"/>
    <property type="match status" value="1"/>
</dbReference>
<sequence>MEPPGGRDSRFQLGYNMNLLSGETPPEIYGGSLGRPSTSLQQLSPRHTMVSSACGTRGGLKSDGCYDDRGITPQHGMGFEASGVNDIHDESYSSLQSKKSPPSNGKKTKGRVKIKMEYIENKLRRYTTFSKRKTGIMKKAYELSTLTGTQVMLLVASETGHVYTFATRKLQPMITSEAGKALIQTCLNSPDPPVGSAGGDQRMSATGFEETELTYNISDEDSKENACETTSDAEEYDDDLSEEEVEELPRKISKICDPTSQNSQISTDSSSSESKKAKTVDTRDDQSAIISQLKQINDALIQSNKAKADSSQSFPTITNPLPFSPSACPILPSAIPPVSSLPSPQLISTPIHQAAVAISENEKPVPLIVQTGNGMGFASVSDGMILGMIKGPGETKFVAMPIGSVVNGGIMNVSDSNMVQEQR</sequence>
<feature type="compositionally biased region" description="Acidic residues" evidence="7">
    <location>
        <begin position="231"/>
        <end position="246"/>
    </location>
</feature>
<dbReference type="SMART" id="SM00432">
    <property type="entry name" value="MADS"/>
    <property type="match status" value="1"/>
</dbReference>
<dbReference type="GO" id="GO:0005634">
    <property type="term" value="C:nucleus"/>
    <property type="evidence" value="ECO:0007669"/>
    <property type="project" value="UniProtKB-SubCell"/>
</dbReference>
<evidence type="ECO:0000256" key="2">
    <source>
        <dbReference type="ARBA" id="ARBA00023015"/>
    </source>
</evidence>
<dbReference type="Proteomes" id="UP001152799">
    <property type="component" value="Chromosome 5"/>
</dbReference>
<organism evidence="9 10">
    <name type="scientific">Ceutorhynchus assimilis</name>
    <name type="common">cabbage seed weevil</name>
    <dbReference type="NCBI Taxonomy" id="467358"/>
    <lineage>
        <taxon>Eukaryota</taxon>
        <taxon>Metazoa</taxon>
        <taxon>Ecdysozoa</taxon>
        <taxon>Arthropoda</taxon>
        <taxon>Hexapoda</taxon>
        <taxon>Insecta</taxon>
        <taxon>Pterygota</taxon>
        <taxon>Neoptera</taxon>
        <taxon>Endopterygota</taxon>
        <taxon>Coleoptera</taxon>
        <taxon>Polyphaga</taxon>
        <taxon>Cucujiformia</taxon>
        <taxon>Curculionidae</taxon>
        <taxon>Ceutorhynchinae</taxon>
        <taxon>Ceutorhynchus</taxon>
    </lineage>
</organism>
<feature type="region of interest" description="Disordered" evidence="7">
    <location>
        <begin position="90"/>
        <end position="110"/>
    </location>
</feature>
<dbReference type="CDD" id="cd00266">
    <property type="entry name" value="MADS_SRF_like"/>
    <property type="match status" value="1"/>
</dbReference>
<dbReference type="Gene3D" id="3.40.1810.10">
    <property type="entry name" value="Transcription factor, MADS-box"/>
    <property type="match status" value="1"/>
</dbReference>
<reference evidence="9" key="1">
    <citation type="submission" date="2022-01" db="EMBL/GenBank/DDBJ databases">
        <authorList>
            <person name="King R."/>
        </authorList>
    </citation>
    <scope>NUCLEOTIDE SEQUENCE</scope>
</reference>
<feature type="compositionally biased region" description="Polar residues" evidence="7">
    <location>
        <begin position="92"/>
        <end position="105"/>
    </location>
</feature>
<name>A0A9P0DLV9_9CUCU</name>
<dbReference type="PROSITE" id="PS50066">
    <property type="entry name" value="MADS_BOX_2"/>
    <property type="match status" value="1"/>
</dbReference>
<dbReference type="InterPro" id="IPR036879">
    <property type="entry name" value="TF_MADSbox_sf"/>
</dbReference>
<dbReference type="OrthoDB" id="2284405at2759"/>
<dbReference type="InterPro" id="IPR050142">
    <property type="entry name" value="MADS-box/MEF2_TF"/>
</dbReference>
<evidence type="ECO:0000256" key="1">
    <source>
        <dbReference type="ARBA" id="ARBA00004123"/>
    </source>
</evidence>
<evidence type="ECO:0000256" key="6">
    <source>
        <dbReference type="ARBA" id="ARBA00069746"/>
    </source>
</evidence>
<keyword evidence="2" id="KW-0805">Transcription regulation</keyword>
<evidence type="ECO:0000256" key="3">
    <source>
        <dbReference type="ARBA" id="ARBA00023125"/>
    </source>
</evidence>
<evidence type="ECO:0000259" key="8">
    <source>
        <dbReference type="PROSITE" id="PS50066"/>
    </source>
</evidence>
<dbReference type="InterPro" id="IPR002100">
    <property type="entry name" value="TF_MADSbox"/>
</dbReference>
<feature type="domain" description="MADS-box" evidence="8">
    <location>
        <begin position="109"/>
        <end position="169"/>
    </location>
</feature>
<accession>A0A9P0DLV9</accession>
<keyword evidence="10" id="KW-1185">Reference proteome</keyword>
<evidence type="ECO:0000256" key="7">
    <source>
        <dbReference type="SAM" id="MobiDB-lite"/>
    </source>
</evidence>
<keyword evidence="3" id="KW-0238">DNA-binding</keyword>
<dbReference type="PROSITE" id="PS00350">
    <property type="entry name" value="MADS_BOX_1"/>
    <property type="match status" value="1"/>
</dbReference>
<dbReference type="GO" id="GO:0000981">
    <property type="term" value="F:DNA-binding transcription factor activity, RNA polymerase II-specific"/>
    <property type="evidence" value="ECO:0007669"/>
    <property type="project" value="InterPro"/>
</dbReference>